<accession>A0A314ZNN1</accession>
<feature type="region of interest" description="Disordered" evidence="1">
    <location>
        <begin position="1"/>
        <end position="69"/>
    </location>
</feature>
<dbReference type="Proteomes" id="UP000250321">
    <property type="component" value="Unassembled WGS sequence"/>
</dbReference>
<organism evidence="2 3">
    <name type="scientific">Prunus yedoensis var. nudiflora</name>
    <dbReference type="NCBI Taxonomy" id="2094558"/>
    <lineage>
        <taxon>Eukaryota</taxon>
        <taxon>Viridiplantae</taxon>
        <taxon>Streptophyta</taxon>
        <taxon>Embryophyta</taxon>
        <taxon>Tracheophyta</taxon>
        <taxon>Spermatophyta</taxon>
        <taxon>Magnoliopsida</taxon>
        <taxon>eudicotyledons</taxon>
        <taxon>Gunneridae</taxon>
        <taxon>Pentapetalae</taxon>
        <taxon>rosids</taxon>
        <taxon>fabids</taxon>
        <taxon>Rosales</taxon>
        <taxon>Rosaceae</taxon>
        <taxon>Amygdaloideae</taxon>
        <taxon>Amygdaleae</taxon>
        <taxon>Prunus</taxon>
    </lineage>
</organism>
<name>A0A314ZNN1_PRUYE</name>
<sequence>MKSIPGKGEFTSSTPILSSFKHHNPTSVCSSMSEVDGSSGTATPSSISPSVSSTQNAHLSSSPPQPSSLSLRLCLNPNLGIWDLGLESDPNWDNLFFC</sequence>
<comment type="caution">
    <text evidence="2">The sequence shown here is derived from an EMBL/GenBank/DDBJ whole genome shotgun (WGS) entry which is preliminary data.</text>
</comment>
<evidence type="ECO:0000313" key="2">
    <source>
        <dbReference type="EMBL" id="PQQ19024.1"/>
    </source>
</evidence>
<protein>
    <submittedName>
        <fullName evidence="2">Uncharacterized protein</fullName>
    </submittedName>
</protein>
<evidence type="ECO:0000256" key="1">
    <source>
        <dbReference type="SAM" id="MobiDB-lite"/>
    </source>
</evidence>
<evidence type="ECO:0000313" key="3">
    <source>
        <dbReference type="Proteomes" id="UP000250321"/>
    </source>
</evidence>
<gene>
    <name evidence="2" type="ORF">Pyn_14964</name>
</gene>
<proteinExistence type="predicted"/>
<reference evidence="2 3" key="1">
    <citation type="submission" date="2018-02" db="EMBL/GenBank/DDBJ databases">
        <title>Draft genome of wild Prunus yedoensis var. nudiflora.</title>
        <authorList>
            <person name="Baek S."/>
            <person name="Kim J.-H."/>
            <person name="Choi K."/>
            <person name="Kim G.-B."/>
            <person name="Cho A."/>
            <person name="Jang H."/>
            <person name="Shin C.-H."/>
            <person name="Yu H.-J."/>
            <person name="Mun J.-H."/>
        </authorList>
    </citation>
    <scope>NUCLEOTIDE SEQUENCE [LARGE SCALE GENOMIC DNA]</scope>
    <source>
        <strain evidence="3">cv. Jeju island</strain>
        <tissue evidence="2">Leaf</tissue>
    </source>
</reference>
<feature type="compositionally biased region" description="Low complexity" evidence="1">
    <location>
        <begin position="44"/>
        <end position="69"/>
    </location>
</feature>
<feature type="compositionally biased region" description="Polar residues" evidence="1">
    <location>
        <begin position="25"/>
        <end position="43"/>
    </location>
</feature>
<keyword evidence="3" id="KW-1185">Reference proteome</keyword>
<dbReference type="AlphaFoldDB" id="A0A314ZNN1"/>
<dbReference type="EMBL" id="PJQY01000086">
    <property type="protein sequence ID" value="PQQ19024.1"/>
    <property type="molecule type" value="Genomic_DNA"/>
</dbReference>